<dbReference type="GO" id="GO:0046930">
    <property type="term" value="C:pore complex"/>
    <property type="evidence" value="ECO:0007669"/>
    <property type="project" value="UniProtKB-KW"/>
</dbReference>
<gene>
    <name evidence="13" type="primary">ompA</name>
    <name evidence="13" type="ORF">VMB_14730</name>
</gene>
<evidence type="ECO:0000256" key="4">
    <source>
        <dbReference type="ARBA" id="ARBA00022452"/>
    </source>
</evidence>
<protein>
    <submittedName>
        <fullName evidence="13">Outer membrane protein OmpA</fullName>
    </submittedName>
</protein>
<keyword evidence="3" id="KW-0813">Transport</keyword>
<sequence length="328" mass="35226">MKKGNTMKKLAAIISTTLLFASSAAMAEVYVGGKVGKSWLDDACLANQTCNDDDEVVGAFLGYQANKWLSVEAGYDYLGKFTAAGLADEKVQAVTLAPRLSLPLTEAIALYGKVGGAYVDYGSKSDYSYLGAAGLEFNTNHNVTMRLEYQNITDINNDIVRANAETATLGIAYKFGGSEAPAAVEQRPAEPAPVAEEPVVEKVAVTKTFTFQHLDSGTFANNSAELKPSMETKLDKLVGYLNQYPQAKVEVVGHTDSNGSEAYNQKLSEKRAQAVAKALEAQGVDAARITAKGQDESNPIASNATAEGREKNRRVELVIPEFQYQVTE</sequence>
<dbReference type="InterPro" id="IPR006664">
    <property type="entry name" value="OMP_bac"/>
</dbReference>
<keyword evidence="5" id="KW-0812">Transmembrane</keyword>
<dbReference type="PRINTS" id="PR01023">
    <property type="entry name" value="NAFLGMOTY"/>
</dbReference>
<keyword evidence="8 10" id="KW-0472">Membrane</keyword>
<dbReference type="PRINTS" id="PR01021">
    <property type="entry name" value="OMPADOMAIN"/>
</dbReference>
<dbReference type="GO" id="GO:0006811">
    <property type="term" value="P:monoatomic ion transport"/>
    <property type="evidence" value="ECO:0007669"/>
    <property type="project" value="UniProtKB-KW"/>
</dbReference>
<dbReference type="InterPro" id="IPR006665">
    <property type="entry name" value="OmpA-like"/>
</dbReference>
<evidence type="ECO:0000256" key="8">
    <source>
        <dbReference type="ARBA" id="ARBA00023136"/>
    </source>
</evidence>
<dbReference type="InterPro" id="IPR036737">
    <property type="entry name" value="OmpA-like_sf"/>
</dbReference>
<dbReference type="Gene3D" id="3.30.1330.60">
    <property type="entry name" value="OmpA-like domain"/>
    <property type="match status" value="1"/>
</dbReference>
<dbReference type="EMBL" id="ACYU01000059">
    <property type="protein sequence ID" value="EEW07278.1"/>
    <property type="molecule type" value="Genomic_DNA"/>
</dbReference>
<dbReference type="InterPro" id="IPR050330">
    <property type="entry name" value="Bact_OuterMem_StrucFunc"/>
</dbReference>
<dbReference type="Pfam" id="PF00691">
    <property type="entry name" value="OmpA"/>
    <property type="match status" value="1"/>
</dbReference>
<dbReference type="FunFam" id="2.40.160.20:FF:000018">
    <property type="entry name" value="Outer membrane protein OmpA"/>
    <property type="match status" value="1"/>
</dbReference>
<comment type="similarity">
    <text evidence="2">Belongs to the outer membrane OOP (TC 1.B.6) superfamily. OmpA family.</text>
</comment>
<feature type="chain" id="PRO_5003039963" evidence="11">
    <location>
        <begin position="28"/>
        <end position="328"/>
    </location>
</feature>
<dbReference type="InterPro" id="IPR011250">
    <property type="entry name" value="OMP/PagP_B-barrel"/>
</dbReference>
<name>D2YD76_VIBMI</name>
<feature type="signal peptide" evidence="11">
    <location>
        <begin position="1"/>
        <end position="27"/>
    </location>
</feature>
<dbReference type="GO" id="GO:0009279">
    <property type="term" value="C:cell outer membrane"/>
    <property type="evidence" value="ECO:0007669"/>
    <property type="project" value="UniProtKB-SubCell"/>
</dbReference>
<evidence type="ECO:0000256" key="10">
    <source>
        <dbReference type="PROSITE-ProRule" id="PRU00473"/>
    </source>
</evidence>
<evidence type="ECO:0000256" key="6">
    <source>
        <dbReference type="ARBA" id="ARBA00023065"/>
    </source>
</evidence>
<evidence type="ECO:0000256" key="11">
    <source>
        <dbReference type="SAM" id="SignalP"/>
    </source>
</evidence>
<keyword evidence="9" id="KW-0998">Cell outer membrane</keyword>
<keyword evidence="4" id="KW-1134">Transmembrane beta strand</keyword>
<comment type="subcellular location">
    <subcellularLocation>
        <location evidence="1">Cell outer membrane</location>
        <topology evidence="1">Multi-pass membrane protein</topology>
    </subcellularLocation>
</comment>
<organism evidence="13 14">
    <name type="scientific">Vibrio mimicus VM603</name>
    <dbReference type="NCBI Taxonomy" id="671074"/>
    <lineage>
        <taxon>Bacteria</taxon>
        <taxon>Pseudomonadati</taxon>
        <taxon>Pseudomonadota</taxon>
        <taxon>Gammaproteobacteria</taxon>
        <taxon>Vibrionales</taxon>
        <taxon>Vibrionaceae</taxon>
        <taxon>Vibrio</taxon>
    </lineage>
</organism>
<dbReference type="AlphaFoldDB" id="D2YD76"/>
<evidence type="ECO:0000256" key="2">
    <source>
        <dbReference type="ARBA" id="ARBA00005710"/>
    </source>
</evidence>
<evidence type="ECO:0000256" key="7">
    <source>
        <dbReference type="ARBA" id="ARBA00023114"/>
    </source>
</evidence>
<reference evidence="13 14" key="1">
    <citation type="journal article" date="2009" name="BMC Evol. Biol.">
        <title>Genomic taxonomy of Vibrios.</title>
        <authorList>
            <person name="Thompson C.C."/>
            <person name="Vicente A.C."/>
            <person name="Souza R.C."/>
            <person name="Vasconcelos A.T."/>
            <person name="Vesth T."/>
            <person name="Alves N.Jr."/>
            <person name="Ussery D.W."/>
            <person name="Iida T."/>
            <person name="Thompson F.L."/>
        </authorList>
    </citation>
    <scope>NUCLEOTIDE SEQUENCE [LARGE SCALE GENOMIC DNA]</scope>
    <source>
        <strain evidence="13 14">VM603</strain>
    </source>
</reference>
<dbReference type="PANTHER" id="PTHR30329:SF21">
    <property type="entry name" value="LIPOPROTEIN YIAD-RELATED"/>
    <property type="match status" value="1"/>
</dbReference>
<evidence type="ECO:0000256" key="9">
    <source>
        <dbReference type="ARBA" id="ARBA00023237"/>
    </source>
</evidence>
<keyword evidence="6" id="KW-0406">Ion transport</keyword>
<proteinExistence type="inferred from homology"/>
<dbReference type="InterPro" id="IPR000498">
    <property type="entry name" value="OmpA-like_TM_dom"/>
</dbReference>
<keyword evidence="11" id="KW-0732">Signal</keyword>
<evidence type="ECO:0000313" key="14">
    <source>
        <dbReference type="Proteomes" id="UP000004827"/>
    </source>
</evidence>
<evidence type="ECO:0000259" key="12">
    <source>
        <dbReference type="PROSITE" id="PS51123"/>
    </source>
</evidence>
<feature type="domain" description="OmpA-like" evidence="12">
    <location>
        <begin position="207"/>
        <end position="323"/>
    </location>
</feature>
<evidence type="ECO:0000256" key="1">
    <source>
        <dbReference type="ARBA" id="ARBA00004571"/>
    </source>
</evidence>
<dbReference type="SUPFAM" id="SSF103088">
    <property type="entry name" value="OmpA-like"/>
    <property type="match status" value="1"/>
</dbReference>
<evidence type="ECO:0000256" key="3">
    <source>
        <dbReference type="ARBA" id="ARBA00022448"/>
    </source>
</evidence>
<dbReference type="SUPFAM" id="SSF56925">
    <property type="entry name" value="OMPA-like"/>
    <property type="match status" value="1"/>
</dbReference>
<dbReference type="GO" id="GO:0015288">
    <property type="term" value="F:porin activity"/>
    <property type="evidence" value="ECO:0007669"/>
    <property type="project" value="UniProtKB-KW"/>
</dbReference>
<dbReference type="Proteomes" id="UP000004827">
    <property type="component" value="Unassembled WGS sequence"/>
</dbReference>
<dbReference type="Gene3D" id="2.40.160.20">
    <property type="match status" value="1"/>
</dbReference>
<evidence type="ECO:0000256" key="5">
    <source>
        <dbReference type="ARBA" id="ARBA00022692"/>
    </source>
</evidence>
<accession>D2YD76</accession>
<dbReference type="PROSITE" id="PS51123">
    <property type="entry name" value="OMPA_2"/>
    <property type="match status" value="1"/>
</dbReference>
<keyword evidence="7" id="KW-0626">Porin</keyword>
<evidence type="ECO:0000313" key="13">
    <source>
        <dbReference type="EMBL" id="EEW07278.1"/>
    </source>
</evidence>
<dbReference type="PANTHER" id="PTHR30329">
    <property type="entry name" value="STATOR ELEMENT OF FLAGELLAR MOTOR COMPLEX"/>
    <property type="match status" value="1"/>
</dbReference>
<dbReference type="Pfam" id="PF01389">
    <property type="entry name" value="OmpA_membrane"/>
    <property type="match status" value="1"/>
</dbReference>
<comment type="caution">
    <text evidence="13">The sequence shown here is derived from an EMBL/GenBank/DDBJ whole genome shotgun (WGS) entry which is preliminary data.</text>
</comment>
<dbReference type="CDD" id="cd07185">
    <property type="entry name" value="OmpA_C-like"/>
    <property type="match status" value="1"/>
</dbReference>